<sequence>MTSKPQYGGLDWLKFAAALLVIANHTSPLSTYNGTADFLLSGILTRIAVPIFFMTAGFFFFRKLTGDPLRDNKVLSGYLRKVGALYGAAILLYIPLNLYTGYFSDGFTVGSLLKDLVFNGTFYHLWYLPALMIGITLTAFLYRKTPTWMLPVSITLYVIGLLGDSYYGFIKGVPWLSASYGAMFHLFDYTRNGLFFAPVYLALGAAAAKGQGRGTSPVLHASLFAVSLGAMFAEGLLLRSAGIPRHDSMYVFALPAAYCLFRWALSWKGTSNKRYREWRTWLYILHPLAIVLVRGAAKAVHWEAWLVRNSLLHFAAVCIVSIAMSAGSVYLWKTVFRGRDRRLTGRSPASRSQIS</sequence>
<evidence type="ECO:0000256" key="7">
    <source>
        <dbReference type="SAM" id="Phobius"/>
    </source>
</evidence>
<feature type="domain" description="Acyltransferase 3" evidence="8">
    <location>
        <begin position="8"/>
        <end position="325"/>
    </location>
</feature>
<evidence type="ECO:0000259" key="8">
    <source>
        <dbReference type="Pfam" id="PF01757"/>
    </source>
</evidence>
<keyword evidence="5 7" id="KW-1133">Transmembrane helix</keyword>
<evidence type="ECO:0000256" key="3">
    <source>
        <dbReference type="ARBA" id="ARBA00022475"/>
    </source>
</evidence>
<comment type="similarity">
    <text evidence="2">Belongs to the acyltransferase 3 family.</text>
</comment>
<dbReference type="GO" id="GO:0005886">
    <property type="term" value="C:plasma membrane"/>
    <property type="evidence" value="ECO:0007669"/>
    <property type="project" value="UniProtKB-SubCell"/>
</dbReference>
<feature type="transmembrane region" description="Helical" evidence="7">
    <location>
        <begin position="312"/>
        <end position="332"/>
    </location>
</feature>
<feature type="transmembrane region" description="Helical" evidence="7">
    <location>
        <begin position="189"/>
        <end position="206"/>
    </location>
</feature>
<evidence type="ECO:0000256" key="4">
    <source>
        <dbReference type="ARBA" id="ARBA00022692"/>
    </source>
</evidence>
<evidence type="ECO:0000256" key="2">
    <source>
        <dbReference type="ARBA" id="ARBA00007400"/>
    </source>
</evidence>
<gene>
    <name evidence="9" type="ORF">J2TS6_15990</name>
</gene>
<feature type="transmembrane region" description="Helical" evidence="7">
    <location>
        <begin position="149"/>
        <end position="169"/>
    </location>
</feature>
<proteinExistence type="inferred from homology"/>
<dbReference type="Proteomes" id="UP000679779">
    <property type="component" value="Unassembled WGS sequence"/>
</dbReference>
<keyword evidence="10" id="KW-1185">Reference proteome</keyword>
<accession>A0A919XFH8</accession>
<evidence type="ECO:0000256" key="6">
    <source>
        <dbReference type="ARBA" id="ARBA00023136"/>
    </source>
</evidence>
<evidence type="ECO:0000313" key="9">
    <source>
        <dbReference type="EMBL" id="GIO30458.1"/>
    </source>
</evidence>
<feature type="transmembrane region" description="Helical" evidence="7">
    <location>
        <begin position="122"/>
        <end position="142"/>
    </location>
</feature>
<dbReference type="PANTHER" id="PTHR40074:SF2">
    <property type="entry name" value="O-ACETYLTRANSFERASE WECH"/>
    <property type="match status" value="1"/>
</dbReference>
<dbReference type="RefSeq" id="WP_160040661.1">
    <property type="nucleotide sequence ID" value="NZ_BORQ01000001.1"/>
</dbReference>
<dbReference type="Pfam" id="PF01757">
    <property type="entry name" value="Acyl_transf_3"/>
    <property type="match status" value="1"/>
</dbReference>
<dbReference type="EMBL" id="BORQ01000001">
    <property type="protein sequence ID" value="GIO30458.1"/>
    <property type="molecule type" value="Genomic_DNA"/>
</dbReference>
<dbReference type="AlphaFoldDB" id="A0A919XFH8"/>
<evidence type="ECO:0000256" key="1">
    <source>
        <dbReference type="ARBA" id="ARBA00004651"/>
    </source>
</evidence>
<feature type="transmembrane region" description="Helical" evidence="7">
    <location>
        <begin position="38"/>
        <end position="61"/>
    </location>
</feature>
<organism evidence="9 10">
    <name type="scientific">Paenibacillus albilobatus</name>
    <dbReference type="NCBI Taxonomy" id="2716884"/>
    <lineage>
        <taxon>Bacteria</taxon>
        <taxon>Bacillati</taxon>
        <taxon>Bacillota</taxon>
        <taxon>Bacilli</taxon>
        <taxon>Bacillales</taxon>
        <taxon>Paenibacillaceae</taxon>
        <taxon>Paenibacillus</taxon>
    </lineage>
</organism>
<dbReference type="GO" id="GO:0009246">
    <property type="term" value="P:enterobacterial common antigen biosynthetic process"/>
    <property type="evidence" value="ECO:0007669"/>
    <property type="project" value="TreeGrafter"/>
</dbReference>
<feature type="transmembrane region" description="Helical" evidence="7">
    <location>
        <begin position="249"/>
        <end position="268"/>
    </location>
</feature>
<protein>
    <recommendedName>
        <fullName evidence="8">Acyltransferase 3 domain-containing protein</fullName>
    </recommendedName>
</protein>
<comment type="caution">
    <text evidence="9">The sequence shown here is derived from an EMBL/GenBank/DDBJ whole genome shotgun (WGS) entry which is preliminary data.</text>
</comment>
<dbReference type="PANTHER" id="PTHR40074">
    <property type="entry name" value="O-ACETYLTRANSFERASE WECH"/>
    <property type="match status" value="1"/>
</dbReference>
<keyword evidence="3" id="KW-1003">Cell membrane</keyword>
<reference evidence="9" key="1">
    <citation type="submission" date="2021-03" db="EMBL/GenBank/DDBJ databases">
        <title>Antimicrobial resistance genes in bacteria isolated from Japanese honey, and their potential for conferring macrolide and lincosamide resistance in the American foulbrood pathogen Paenibacillus larvae.</title>
        <authorList>
            <person name="Okamoto M."/>
            <person name="Kumagai M."/>
            <person name="Kanamori H."/>
            <person name="Takamatsu D."/>
        </authorList>
    </citation>
    <scope>NUCLEOTIDE SEQUENCE</scope>
    <source>
        <strain evidence="9">J2TS6</strain>
    </source>
</reference>
<feature type="transmembrane region" description="Helical" evidence="7">
    <location>
        <begin position="12"/>
        <end position="32"/>
    </location>
</feature>
<keyword evidence="4 7" id="KW-0812">Transmembrane</keyword>
<name>A0A919XFH8_9BACL</name>
<evidence type="ECO:0000256" key="5">
    <source>
        <dbReference type="ARBA" id="ARBA00022989"/>
    </source>
</evidence>
<feature type="transmembrane region" description="Helical" evidence="7">
    <location>
        <begin position="82"/>
        <end position="102"/>
    </location>
</feature>
<comment type="subcellular location">
    <subcellularLocation>
        <location evidence="1">Cell membrane</location>
        <topology evidence="1">Multi-pass membrane protein</topology>
    </subcellularLocation>
</comment>
<evidence type="ECO:0000313" key="10">
    <source>
        <dbReference type="Proteomes" id="UP000679779"/>
    </source>
</evidence>
<feature type="transmembrane region" description="Helical" evidence="7">
    <location>
        <begin position="280"/>
        <end position="300"/>
    </location>
</feature>
<feature type="transmembrane region" description="Helical" evidence="7">
    <location>
        <begin position="218"/>
        <end position="237"/>
    </location>
</feature>
<dbReference type="InterPro" id="IPR002656">
    <property type="entry name" value="Acyl_transf_3_dom"/>
</dbReference>
<keyword evidence="6 7" id="KW-0472">Membrane</keyword>
<dbReference type="GO" id="GO:0016413">
    <property type="term" value="F:O-acetyltransferase activity"/>
    <property type="evidence" value="ECO:0007669"/>
    <property type="project" value="TreeGrafter"/>
</dbReference>